<comment type="caution">
    <text evidence="2">The sequence shown here is derived from an EMBL/GenBank/DDBJ whole genome shotgun (WGS) entry which is preliminary data.</text>
</comment>
<accession>A0ABW9RRL9</accession>
<dbReference type="RefSeq" id="WP_155173696.1">
    <property type="nucleotide sequence ID" value="NZ_BAAAFL010000003.1"/>
</dbReference>
<evidence type="ECO:0000313" key="2">
    <source>
        <dbReference type="EMBL" id="MTI26686.1"/>
    </source>
</evidence>
<organism evidence="2 3">
    <name type="scientific">Fulvivirga kasyanovii</name>
    <dbReference type="NCBI Taxonomy" id="396812"/>
    <lineage>
        <taxon>Bacteria</taxon>
        <taxon>Pseudomonadati</taxon>
        <taxon>Bacteroidota</taxon>
        <taxon>Cytophagia</taxon>
        <taxon>Cytophagales</taxon>
        <taxon>Fulvivirgaceae</taxon>
        <taxon>Fulvivirga</taxon>
    </lineage>
</organism>
<name>A0ABW9RRL9_9BACT</name>
<sequence length="270" mass="31102">MRKTAASKLFLFIACLLCCTWSYGQALIPIDSTSINTPVSASIDRLNHIYIADKKGNLNQYRNTSLIQTFSPQQMGNITLVEAWNPLKIFVFYADFQEYVFLDRFLSASQRFPAPELSRYSGMMTMSYDNNLWIVDYINFGLRKYNINFGDYTINTPFDLILDPDKYEITFIREYQNLVFISDKNSGILVFDNLGNYLKKIPAKGVNHFSFKGDDLYYISDSTLIKVNIYSDKKSFLPLPGKALFAFLYDENKLALISESALTSYLIKEK</sequence>
<dbReference type="EMBL" id="SMLW01000593">
    <property type="protein sequence ID" value="MTI26686.1"/>
    <property type="molecule type" value="Genomic_DNA"/>
</dbReference>
<dbReference type="Proteomes" id="UP000798808">
    <property type="component" value="Unassembled WGS sequence"/>
</dbReference>
<gene>
    <name evidence="2" type="ORF">E1163_17155</name>
</gene>
<keyword evidence="3" id="KW-1185">Reference proteome</keyword>
<proteinExistence type="predicted"/>
<keyword evidence="1" id="KW-0732">Signal</keyword>
<protein>
    <recommendedName>
        <fullName evidence="4">6-bladed beta-propeller</fullName>
    </recommendedName>
</protein>
<evidence type="ECO:0008006" key="4">
    <source>
        <dbReference type="Google" id="ProtNLM"/>
    </source>
</evidence>
<evidence type="ECO:0000256" key="1">
    <source>
        <dbReference type="SAM" id="SignalP"/>
    </source>
</evidence>
<feature type="chain" id="PRO_5045853344" description="6-bladed beta-propeller" evidence="1">
    <location>
        <begin position="27"/>
        <end position="270"/>
    </location>
</feature>
<evidence type="ECO:0000313" key="3">
    <source>
        <dbReference type="Proteomes" id="UP000798808"/>
    </source>
</evidence>
<feature type="signal peptide" evidence="1">
    <location>
        <begin position="1"/>
        <end position="26"/>
    </location>
</feature>
<dbReference type="SUPFAM" id="SSF63829">
    <property type="entry name" value="Calcium-dependent phosphotriesterase"/>
    <property type="match status" value="1"/>
</dbReference>
<reference evidence="2 3" key="1">
    <citation type="submission" date="2019-02" db="EMBL/GenBank/DDBJ databases">
        <authorList>
            <person name="Goldberg S.R."/>
            <person name="Haltli B.A."/>
            <person name="Correa H."/>
            <person name="Russell K.G."/>
        </authorList>
    </citation>
    <scope>NUCLEOTIDE SEQUENCE [LARGE SCALE GENOMIC DNA]</scope>
    <source>
        <strain evidence="2 3">JCM 16186</strain>
    </source>
</reference>